<evidence type="ECO:0000256" key="2">
    <source>
        <dbReference type="ARBA" id="ARBA00006671"/>
    </source>
</evidence>
<gene>
    <name evidence="7" type="ORF">JFT45_13870</name>
</gene>
<keyword evidence="5" id="KW-0472">Membrane</keyword>
<evidence type="ECO:0000256" key="1">
    <source>
        <dbReference type="ARBA" id="ARBA00004561"/>
    </source>
</evidence>
<comment type="subcellular location">
    <subcellularLocation>
        <location evidence="1">Fimbrium</location>
    </subcellularLocation>
</comment>
<dbReference type="PANTHER" id="PTHR33420:SF3">
    <property type="entry name" value="FIMBRIAL SUBUNIT ELFA"/>
    <property type="match status" value="1"/>
</dbReference>
<keyword evidence="4" id="KW-0281">Fimbrium</keyword>
<evidence type="ECO:0000313" key="8">
    <source>
        <dbReference type="Proteomes" id="UP000658390"/>
    </source>
</evidence>
<evidence type="ECO:0000256" key="3">
    <source>
        <dbReference type="ARBA" id="ARBA00022729"/>
    </source>
</evidence>
<organism evidence="7 8">
    <name type="scientific">Pseudomonas psychrophila</name>
    <dbReference type="NCBI Taxonomy" id="122355"/>
    <lineage>
        <taxon>Bacteria</taxon>
        <taxon>Pseudomonadati</taxon>
        <taxon>Pseudomonadota</taxon>
        <taxon>Gammaproteobacteria</taxon>
        <taxon>Pseudomonadales</taxon>
        <taxon>Pseudomonadaceae</taxon>
        <taxon>Pseudomonas</taxon>
    </lineage>
</organism>
<dbReference type="EMBL" id="JAEKCZ010000011">
    <property type="protein sequence ID" value="MBJ2257602.1"/>
    <property type="molecule type" value="Genomic_DNA"/>
</dbReference>
<dbReference type="PANTHER" id="PTHR33420">
    <property type="entry name" value="FIMBRIAL SUBUNIT ELFA-RELATED"/>
    <property type="match status" value="1"/>
</dbReference>
<name>A0A8I1FN92_9PSED</name>
<feature type="domain" description="Fimbrial-type adhesion" evidence="6">
    <location>
        <begin position="186"/>
        <end position="332"/>
    </location>
</feature>
<dbReference type="Pfam" id="PF00419">
    <property type="entry name" value="Fimbrial"/>
    <property type="match status" value="1"/>
</dbReference>
<dbReference type="Gene3D" id="2.60.40.3310">
    <property type="match status" value="1"/>
</dbReference>
<dbReference type="RefSeq" id="WP_082113369.1">
    <property type="nucleotide sequence ID" value="NZ_JAEKCZ010000011.1"/>
</dbReference>
<dbReference type="Proteomes" id="UP000658390">
    <property type="component" value="Unassembled WGS sequence"/>
</dbReference>
<dbReference type="SUPFAM" id="SSF49401">
    <property type="entry name" value="Bacterial adhesins"/>
    <property type="match status" value="1"/>
</dbReference>
<keyword evidence="5" id="KW-1133">Transmembrane helix</keyword>
<dbReference type="GO" id="GO:0009289">
    <property type="term" value="C:pilus"/>
    <property type="evidence" value="ECO:0007669"/>
    <property type="project" value="UniProtKB-SubCell"/>
</dbReference>
<evidence type="ECO:0000313" key="7">
    <source>
        <dbReference type="EMBL" id="MBJ2257602.1"/>
    </source>
</evidence>
<dbReference type="InterPro" id="IPR000259">
    <property type="entry name" value="Adhesion_dom_fimbrial"/>
</dbReference>
<comment type="caution">
    <text evidence="7">The sequence shown here is derived from an EMBL/GenBank/DDBJ whole genome shotgun (WGS) entry which is preliminary data.</text>
</comment>
<evidence type="ECO:0000256" key="5">
    <source>
        <dbReference type="SAM" id="Phobius"/>
    </source>
</evidence>
<sequence length="332" mass="35052">MNKITLNTIKKTFMTMVIMAGISFSYTSWATCSVAGDITQPSSYHSATELQIDSSAAIGETLGTFRFQTLRPGSAAIVTCTDENPLLTFTSHYPMASPGVFHTEIPGIGMTITNIVLGGSLPFTFNTPENPYEIGAYFIYIITFVKTGYIASGGQIPAGPIVRAHLENVGNLQVLDGLLTVPITLELLRPTCVTNTPHFTVNLGDVSLSDFNAGGRTTPKNFSIDLNCSGGSFSTDVYVTLSDANNPANATRQLGLSPDSTAQGIALEVNNRLGLVSFGPDLEGLGNPGQWLDGATGVGSYSIPLSVNYVRLPGPIKGGTANSGVTYTLNYD</sequence>
<reference evidence="7" key="1">
    <citation type="submission" date="2020-12" db="EMBL/GenBank/DDBJ databases">
        <title>Antibiotic resistance and phylogeny of Pseudomonas spp. isolated over three decades from chicken meat in the Norwegian food chain.</title>
        <authorList>
            <person name="Moen B."/>
        </authorList>
    </citation>
    <scope>NUCLEOTIDE SEQUENCE</scope>
    <source>
        <strain evidence="7">MF6762</strain>
    </source>
</reference>
<dbReference type="Gene3D" id="2.60.40.1090">
    <property type="entry name" value="Fimbrial-type adhesion domain"/>
    <property type="match status" value="1"/>
</dbReference>
<feature type="transmembrane region" description="Helical" evidence="5">
    <location>
        <begin position="12"/>
        <end position="29"/>
    </location>
</feature>
<keyword evidence="5" id="KW-0812">Transmembrane</keyword>
<dbReference type="InterPro" id="IPR036937">
    <property type="entry name" value="Adhesion_dom_fimbrial_sf"/>
</dbReference>
<accession>A0A8I1FN92</accession>
<dbReference type="InterPro" id="IPR050263">
    <property type="entry name" value="Bact_Fimbrial_Adh_Pro"/>
</dbReference>
<keyword evidence="3" id="KW-0732">Signal</keyword>
<evidence type="ECO:0000259" key="6">
    <source>
        <dbReference type="Pfam" id="PF00419"/>
    </source>
</evidence>
<dbReference type="GO" id="GO:0043709">
    <property type="term" value="P:cell adhesion involved in single-species biofilm formation"/>
    <property type="evidence" value="ECO:0007669"/>
    <property type="project" value="TreeGrafter"/>
</dbReference>
<protein>
    <submittedName>
        <fullName evidence="7">Fimbrial protein</fullName>
    </submittedName>
</protein>
<dbReference type="InterPro" id="IPR008966">
    <property type="entry name" value="Adhesion_dom_sf"/>
</dbReference>
<evidence type="ECO:0000256" key="4">
    <source>
        <dbReference type="ARBA" id="ARBA00023263"/>
    </source>
</evidence>
<comment type="similarity">
    <text evidence="2">Belongs to the fimbrial protein family.</text>
</comment>
<dbReference type="AlphaFoldDB" id="A0A8I1FN92"/>
<proteinExistence type="inferred from homology"/>